<reference evidence="2 3" key="1">
    <citation type="submission" date="2024-04" db="EMBL/GenBank/DDBJ databases">
        <title>Phyllosticta paracitricarpa is synonymous to the EU quarantine fungus P. citricarpa based on phylogenomic analyses.</title>
        <authorList>
            <consortium name="Lawrence Berkeley National Laboratory"/>
            <person name="Van ingen-buijs V.A."/>
            <person name="Van westerhoven A.C."/>
            <person name="Haridas S."/>
            <person name="Skiadas P."/>
            <person name="Martin F."/>
            <person name="Groenewald J.Z."/>
            <person name="Crous P.W."/>
            <person name="Seidl M.F."/>
        </authorList>
    </citation>
    <scope>NUCLEOTIDE SEQUENCE [LARGE SCALE GENOMIC DNA]</scope>
    <source>
        <strain evidence="2 3">CPC 17464</strain>
    </source>
</reference>
<dbReference type="EMBL" id="JBBPEH010000004">
    <property type="protein sequence ID" value="KAK7539465.1"/>
    <property type="molecule type" value="Genomic_DNA"/>
</dbReference>
<keyword evidence="3" id="KW-1185">Reference proteome</keyword>
<feature type="region of interest" description="Disordered" evidence="1">
    <location>
        <begin position="465"/>
        <end position="495"/>
    </location>
</feature>
<sequence length="495" mass="54138">MGTQPLKGKRSGVADFPHHSMAGVDFPNRESSEQHHRDTHTLPSSSSYLPSHDHSLRARTEYPSLFQAVLPLQSFAVAMSSLPVPTSASSPVGVEISETEQYASDSSCEFLLKKANPEYTSEYQRHGKAWDVQEKREVLPISKQDFEVLEAPALSPDEDHCICGHKVGGVRTAEKVESHSNKGVPVFSQRDGAYIVQHAPELSNPFVSLDLTVAAEMENARKPDTQGWAPVYYTVQDYIDKGYKIPPLSYECSVPPCAHFPITEALNDIHLIFKSCGRYATLPDGQLYDQARLLCLIAVNQREVKGKSRGQRRLNVHAPPSNWNDPAQIALLNRWKCQFRFRKTTERSRDARMAWEQAHLDFLVAELAKEPYISRKVLAGRINAAFGINRSAHSVTCAITRRLDRSALVPDRAAAMQPDAGEEHSGVNAGVETSAAAVVASAAAPAAAPTAATIPANAAAATTAADGDLLRPWDEEEEGDPFAWPEGYQSSSSSA</sequence>
<name>A0ABR1LXH8_9PEZI</name>
<evidence type="ECO:0000256" key="1">
    <source>
        <dbReference type="SAM" id="MobiDB-lite"/>
    </source>
</evidence>
<evidence type="ECO:0000313" key="3">
    <source>
        <dbReference type="Proteomes" id="UP001360953"/>
    </source>
</evidence>
<protein>
    <submittedName>
        <fullName evidence="2">Uncharacterized protein</fullName>
    </submittedName>
</protein>
<feature type="compositionally biased region" description="Basic and acidic residues" evidence="1">
    <location>
        <begin position="27"/>
        <end position="40"/>
    </location>
</feature>
<dbReference type="GeneID" id="92030953"/>
<accession>A0ABR1LXH8</accession>
<gene>
    <name evidence="2" type="ORF">J3D65DRAFT_601539</name>
</gene>
<comment type="caution">
    <text evidence="2">The sequence shown here is derived from an EMBL/GenBank/DDBJ whole genome shotgun (WGS) entry which is preliminary data.</text>
</comment>
<feature type="region of interest" description="Disordered" evidence="1">
    <location>
        <begin position="1"/>
        <end position="54"/>
    </location>
</feature>
<feature type="compositionally biased region" description="Low complexity" evidence="1">
    <location>
        <begin position="41"/>
        <end position="50"/>
    </location>
</feature>
<dbReference type="Proteomes" id="UP001360953">
    <property type="component" value="Unassembled WGS sequence"/>
</dbReference>
<dbReference type="RefSeq" id="XP_066656736.1">
    <property type="nucleotide sequence ID" value="XM_066798047.1"/>
</dbReference>
<evidence type="ECO:0000313" key="2">
    <source>
        <dbReference type="EMBL" id="KAK7539465.1"/>
    </source>
</evidence>
<organism evidence="2 3">
    <name type="scientific">Phyllosticta citribraziliensis</name>
    <dbReference type="NCBI Taxonomy" id="989973"/>
    <lineage>
        <taxon>Eukaryota</taxon>
        <taxon>Fungi</taxon>
        <taxon>Dikarya</taxon>
        <taxon>Ascomycota</taxon>
        <taxon>Pezizomycotina</taxon>
        <taxon>Dothideomycetes</taxon>
        <taxon>Dothideomycetes incertae sedis</taxon>
        <taxon>Botryosphaeriales</taxon>
        <taxon>Phyllostictaceae</taxon>
        <taxon>Phyllosticta</taxon>
    </lineage>
</organism>
<proteinExistence type="predicted"/>